<accession>A0A1U9NHS4</accession>
<dbReference type="GO" id="GO:0003676">
    <property type="term" value="F:nucleic acid binding"/>
    <property type="evidence" value="ECO:0007669"/>
    <property type="project" value="InterPro"/>
</dbReference>
<evidence type="ECO:0000259" key="1">
    <source>
        <dbReference type="Pfam" id="PF13358"/>
    </source>
</evidence>
<dbReference type="Proteomes" id="UP000189674">
    <property type="component" value="Chromosome"/>
</dbReference>
<dbReference type="STRING" id="1936003.STSP2_00620"/>
<reference evidence="3" key="1">
    <citation type="submission" date="2017-02" db="EMBL/GenBank/DDBJ databases">
        <title>Comparative genomics and description of representatives of a novel lineage of planctomycetes thriving in anoxic sediments.</title>
        <authorList>
            <person name="Spring S."/>
            <person name="Bunk B."/>
            <person name="Sproer C."/>
        </authorList>
    </citation>
    <scope>NUCLEOTIDE SEQUENCE [LARGE SCALE GENOMIC DNA]</scope>
    <source>
        <strain evidence="3">ST-NAGAB-D1</strain>
    </source>
</reference>
<name>A0A1U9NHS4_9BACT</name>
<organism evidence="2 3">
    <name type="scientific">Anaerohalosphaera lusitana</name>
    <dbReference type="NCBI Taxonomy" id="1936003"/>
    <lineage>
        <taxon>Bacteria</taxon>
        <taxon>Pseudomonadati</taxon>
        <taxon>Planctomycetota</taxon>
        <taxon>Phycisphaerae</taxon>
        <taxon>Sedimentisphaerales</taxon>
        <taxon>Anaerohalosphaeraceae</taxon>
        <taxon>Anaerohalosphaera</taxon>
    </lineage>
</organism>
<proteinExistence type="predicted"/>
<dbReference type="Gene3D" id="3.30.420.10">
    <property type="entry name" value="Ribonuclease H-like superfamily/Ribonuclease H"/>
    <property type="match status" value="1"/>
</dbReference>
<dbReference type="Pfam" id="PF13358">
    <property type="entry name" value="DDE_3"/>
    <property type="match status" value="1"/>
</dbReference>
<protein>
    <submittedName>
        <fullName evidence="2">Integrase core domain protein</fullName>
    </submittedName>
</protein>
<dbReference type="RefSeq" id="WP_169852935.1">
    <property type="nucleotide sequence ID" value="NZ_CP019791.1"/>
</dbReference>
<dbReference type="InterPro" id="IPR012337">
    <property type="entry name" value="RNaseH-like_sf"/>
</dbReference>
<dbReference type="EMBL" id="CP019791">
    <property type="protein sequence ID" value="AQT67473.1"/>
    <property type="molecule type" value="Genomic_DNA"/>
</dbReference>
<evidence type="ECO:0000313" key="3">
    <source>
        <dbReference type="Proteomes" id="UP000189674"/>
    </source>
</evidence>
<dbReference type="AlphaFoldDB" id="A0A1U9NHS4"/>
<sequence length="177" mass="21278">MNQPASNGPTISFDEFGPLEVRPQPGQNYCHTDHPKRLPATYTRKHGVQHWLAFYDVHQKKLWGYVRPRKRHQEFLEVLKLTRKKYPANQRIHLILDNFSPHRKEKVLRYCRENNIHLIWTPTNASWLNPIECQFTHVKEFVIRGTNYQNHNELKIALNRYVAYRNKKNQQKLNLDN</sequence>
<feature type="domain" description="Tc1-like transposase DDE" evidence="1">
    <location>
        <begin position="11"/>
        <end position="155"/>
    </location>
</feature>
<dbReference type="InterPro" id="IPR036397">
    <property type="entry name" value="RNaseH_sf"/>
</dbReference>
<gene>
    <name evidence="2" type="ORF">STSP2_00620</name>
</gene>
<dbReference type="SUPFAM" id="SSF53098">
    <property type="entry name" value="Ribonuclease H-like"/>
    <property type="match status" value="1"/>
</dbReference>
<dbReference type="InterPro" id="IPR038717">
    <property type="entry name" value="Tc1-like_DDE_dom"/>
</dbReference>
<dbReference type="KEGG" id="alus:STSP2_00620"/>
<keyword evidence="3" id="KW-1185">Reference proteome</keyword>
<evidence type="ECO:0000313" key="2">
    <source>
        <dbReference type="EMBL" id="AQT67473.1"/>
    </source>
</evidence>